<proteinExistence type="predicted"/>
<protein>
    <submittedName>
        <fullName evidence="2">Uncharacterized protein</fullName>
    </submittedName>
</protein>
<organism evidence="2 3">
    <name type="scientific">Dawidia soli</name>
    <dbReference type="NCBI Taxonomy" id="2782352"/>
    <lineage>
        <taxon>Bacteria</taxon>
        <taxon>Pseudomonadati</taxon>
        <taxon>Bacteroidota</taxon>
        <taxon>Cytophagia</taxon>
        <taxon>Cytophagales</taxon>
        <taxon>Chryseotaleaceae</taxon>
        <taxon>Dawidia</taxon>
    </lineage>
</organism>
<dbReference type="EMBL" id="JAHESC010000029">
    <property type="protein sequence ID" value="MBT1688706.1"/>
    <property type="molecule type" value="Genomic_DNA"/>
</dbReference>
<accession>A0AAP2DCR1</accession>
<feature type="chain" id="PRO_5043038012" evidence="1">
    <location>
        <begin position="34"/>
        <end position="1164"/>
    </location>
</feature>
<dbReference type="Pfam" id="PF13573">
    <property type="entry name" value="SprB"/>
    <property type="match status" value="7"/>
</dbReference>
<dbReference type="Proteomes" id="UP001319180">
    <property type="component" value="Unassembled WGS sequence"/>
</dbReference>
<name>A0AAP2DCR1_9BACT</name>
<evidence type="ECO:0000313" key="3">
    <source>
        <dbReference type="Proteomes" id="UP001319180"/>
    </source>
</evidence>
<sequence>MLARLYKHFVNSRSFARSVWPALLLCMATPAMAQLSVRNVCPGVTYTYNLDLGQEYDGCTRTTRSATVTGQQSSQRNGGSLEIVWAMNDVPKTIVLTITQVGERDARGTCIRTTRENDITYNFTLKVPIVYPDKPVNVTYGSNNLCVGSVARISVEPVSAPAPIEYYWEYQVNGSGFIGFTTSTASEIDFPVPSVPYDKSEIQFRVRTQYVACTNIQSDWFYTGTLFANAAPPDLTLGVIDPQICKDAALVRINIAGGGASTRYMLNYANGTTTNNGDGSQALVGAGAHDVYIPFDRTRGTVPFTFSYDLAYIVKDENNLDAPAACADRGTFQVTDASYTLSLTAIPTAERCHNTGDGRVDLTSANGTAPFRYTWTSNKDTVTRRTEDLTGIPGDATYAVTVTDKHGCRGTASASVTKPVPVVVTKAFMASDHFEFGVSCHISNTGGIKNDGIITVEASGGTGALQYELSGLAHTVAYQDSAKIRNLYADRYTVRVHDSRNCGATYTSPVDVTSPEPITFGSIAKTDLLCAGIAGGKVTIVDADGGIDDLLYAVTGRAFQASPLFENLSARSYTVTIRDTAGCTKETSVTLGQPDPLVIGAIGSTVQSCAEKTDGVITLKPATGGTGPRMYSLDNVRYLEEDDPVIFSGLASGPYTIHVRDSNHCLVTKPYVLGRRAVITGDFSEPQLISCQGKADGVLRVTAGGGVAPYQYTWSTGATTRDISGVPAGSYSVTIRDSLTCEQSFTHEFKEPARLIANAAVTDYHGYGVRCAGSADGAIDLTVGGGTAPYRYAWTDGQTQQQASNLAPAAYGVTVTDAHGCEATLAGLTITRPEVLVPVLGTLKNIACHAGSDGAIAVSGTGGVGGYDYSLDGIAWQEEGLFTGLTATAYSIRVQDANGCEASVGTTLTEPAKLLLDLVSKTETTCGQANGGAEVLASGGVGSYAYTWYDGSAQAVAQTAAAGSLRSGDYQVSVRDGNACETQLTVIMNDSDGPRIETTELTALTCYESNDGVIRINVTQGAAPYTIAWDIAGQTDVSVTQVAGGEHWVEVYDAKGCRAKEVFNVPFPAPLEIDYILTEPSCRGLADGRLEVSATGGNAGGYQYTWDTGAVGVLLDAIGAGTYVVTVVDPRSCTGQEAIVVADPVPFTVDAGGDRTICVGQTVT</sequence>
<keyword evidence="3" id="KW-1185">Reference proteome</keyword>
<dbReference type="RefSeq" id="WP_254091935.1">
    <property type="nucleotide sequence ID" value="NZ_JAHESC010000029.1"/>
</dbReference>
<comment type="caution">
    <text evidence="2">The sequence shown here is derived from an EMBL/GenBank/DDBJ whole genome shotgun (WGS) entry which is preliminary data.</text>
</comment>
<keyword evidence="1" id="KW-0732">Signal</keyword>
<feature type="non-terminal residue" evidence="2">
    <location>
        <position position="1164"/>
    </location>
</feature>
<dbReference type="InterPro" id="IPR025667">
    <property type="entry name" value="SprB_repeat"/>
</dbReference>
<dbReference type="AlphaFoldDB" id="A0AAP2DCR1"/>
<feature type="signal peptide" evidence="1">
    <location>
        <begin position="1"/>
        <end position="33"/>
    </location>
</feature>
<evidence type="ECO:0000313" key="2">
    <source>
        <dbReference type="EMBL" id="MBT1688706.1"/>
    </source>
</evidence>
<dbReference type="Gene3D" id="2.60.40.740">
    <property type="match status" value="2"/>
</dbReference>
<reference evidence="2 3" key="1">
    <citation type="submission" date="2021-05" db="EMBL/GenBank/DDBJ databases">
        <title>A Polyphasic approach of four new species of the genus Ohtaekwangia: Ohtaekwangia histidinii sp. nov., Ohtaekwangia cretensis sp. nov., Ohtaekwangia indiensis sp. nov., Ohtaekwangia reichenbachii sp. nov. from diverse environment.</title>
        <authorList>
            <person name="Octaviana S."/>
        </authorList>
    </citation>
    <scope>NUCLEOTIDE SEQUENCE [LARGE SCALE GENOMIC DNA]</scope>
    <source>
        <strain evidence="2 3">PWU37</strain>
    </source>
</reference>
<evidence type="ECO:0000256" key="1">
    <source>
        <dbReference type="SAM" id="SignalP"/>
    </source>
</evidence>
<gene>
    <name evidence="2" type="ORF">KK078_19205</name>
</gene>